<dbReference type="PANTHER" id="PTHR23051:SF0">
    <property type="entry name" value="SOLUTE CARRIER FAMILY 35 MEMBER F5"/>
    <property type="match status" value="1"/>
</dbReference>
<dbReference type="AlphaFoldDB" id="A0AAD4C1H1"/>
<evidence type="ECO:0000313" key="6">
    <source>
        <dbReference type="EMBL" id="KAF8446062.1"/>
    </source>
</evidence>
<keyword evidence="4 5" id="KW-0472">Membrane</keyword>
<dbReference type="GO" id="GO:0000329">
    <property type="term" value="C:fungal-type vacuole membrane"/>
    <property type="evidence" value="ECO:0007669"/>
    <property type="project" value="TreeGrafter"/>
</dbReference>
<feature type="transmembrane region" description="Helical" evidence="5">
    <location>
        <begin position="302"/>
        <end position="323"/>
    </location>
</feature>
<keyword evidence="2 5" id="KW-0812">Transmembrane</keyword>
<organism evidence="6 7">
    <name type="scientific">Boletus edulis BED1</name>
    <dbReference type="NCBI Taxonomy" id="1328754"/>
    <lineage>
        <taxon>Eukaryota</taxon>
        <taxon>Fungi</taxon>
        <taxon>Dikarya</taxon>
        <taxon>Basidiomycota</taxon>
        <taxon>Agaricomycotina</taxon>
        <taxon>Agaricomycetes</taxon>
        <taxon>Agaricomycetidae</taxon>
        <taxon>Boletales</taxon>
        <taxon>Boletineae</taxon>
        <taxon>Boletaceae</taxon>
        <taxon>Boletoideae</taxon>
        <taxon>Boletus</taxon>
    </lineage>
</organism>
<dbReference type="EMBL" id="WHUW01000005">
    <property type="protein sequence ID" value="KAF8446062.1"/>
    <property type="molecule type" value="Genomic_DNA"/>
</dbReference>
<evidence type="ECO:0008006" key="8">
    <source>
        <dbReference type="Google" id="ProtNLM"/>
    </source>
</evidence>
<evidence type="ECO:0000313" key="7">
    <source>
        <dbReference type="Proteomes" id="UP001194468"/>
    </source>
</evidence>
<keyword evidence="7" id="KW-1185">Reference proteome</keyword>
<name>A0AAD4C1H1_BOLED</name>
<comment type="caution">
    <text evidence="6">The sequence shown here is derived from an EMBL/GenBank/DDBJ whole genome shotgun (WGS) entry which is preliminary data.</text>
</comment>
<comment type="subcellular location">
    <subcellularLocation>
        <location evidence="1">Membrane</location>
        <topology evidence="1">Multi-pass membrane protein</topology>
    </subcellularLocation>
</comment>
<feature type="transmembrane region" description="Helical" evidence="5">
    <location>
        <begin position="20"/>
        <end position="39"/>
    </location>
</feature>
<evidence type="ECO:0000256" key="4">
    <source>
        <dbReference type="ARBA" id="ARBA00023136"/>
    </source>
</evidence>
<sequence length="418" mass="45664">MSAVPGHDEQRRSASRPSKLTTSDYAIGICLLLVVVFLWTSSNFVTQYMVTGGYKKPFMITYLSTAAFTLYLLPSCLRKSFVSRRRNTNYQPLSQDLPDEHDSLTARSLREVHDRFTPEETAKLAVYFCFLWFAANWTLNAALAYTSVASATILSGMSGIFTLAVGRIFRVETLTMIKVAAVLTRHVDAYVPSPAQKLTRTSFGGVVLVSLSDSSSSPAPTANAQSTNSIAILGDILALLSALFYALYMIFLKVQIMEESRIDMQLFFGYVGVFNVSLLWPVALLLHWFGVESLEWPGTKEVVMGILVNMFITLSSDYIYVIAMLKTTPLVVTVGLSLTIPLAVIGDYFLGKPSTFQVLVGAVLVTCAFVVVGVENSKSRESDGLLAQGLAGEGIEQRSQLRLDGAVPLGSQTDAFDA</sequence>
<dbReference type="PANTHER" id="PTHR23051">
    <property type="entry name" value="SOLUTE CARRIER FAMILY 35, MEMBER F5"/>
    <property type="match status" value="1"/>
</dbReference>
<feature type="transmembrane region" description="Helical" evidence="5">
    <location>
        <begin position="356"/>
        <end position="374"/>
    </location>
</feature>
<evidence type="ECO:0000256" key="2">
    <source>
        <dbReference type="ARBA" id="ARBA00022692"/>
    </source>
</evidence>
<reference evidence="6" key="1">
    <citation type="submission" date="2019-10" db="EMBL/GenBank/DDBJ databases">
        <authorList>
            <consortium name="DOE Joint Genome Institute"/>
            <person name="Kuo A."/>
            <person name="Miyauchi S."/>
            <person name="Kiss E."/>
            <person name="Drula E."/>
            <person name="Kohler A."/>
            <person name="Sanchez-Garcia M."/>
            <person name="Andreopoulos B."/>
            <person name="Barry K.W."/>
            <person name="Bonito G."/>
            <person name="Buee M."/>
            <person name="Carver A."/>
            <person name="Chen C."/>
            <person name="Cichocki N."/>
            <person name="Clum A."/>
            <person name="Culley D."/>
            <person name="Crous P.W."/>
            <person name="Fauchery L."/>
            <person name="Girlanda M."/>
            <person name="Hayes R."/>
            <person name="Keri Z."/>
            <person name="LaButti K."/>
            <person name="Lipzen A."/>
            <person name="Lombard V."/>
            <person name="Magnuson J."/>
            <person name="Maillard F."/>
            <person name="Morin E."/>
            <person name="Murat C."/>
            <person name="Nolan M."/>
            <person name="Ohm R."/>
            <person name="Pangilinan J."/>
            <person name="Pereira M."/>
            <person name="Perotto S."/>
            <person name="Peter M."/>
            <person name="Riley R."/>
            <person name="Sitrit Y."/>
            <person name="Stielow B."/>
            <person name="Szollosi G."/>
            <person name="Zifcakova L."/>
            <person name="Stursova M."/>
            <person name="Spatafora J.W."/>
            <person name="Tedersoo L."/>
            <person name="Vaario L.-M."/>
            <person name="Yamada A."/>
            <person name="Yan M."/>
            <person name="Wang P."/>
            <person name="Xu J."/>
            <person name="Bruns T."/>
            <person name="Baldrian P."/>
            <person name="Vilgalys R."/>
            <person name="Henrissat B."/>
            <person name="Grigoriev I.V."/>
            <person name="Hibbett D."/>
            <person name="Nagy L.G."/>
            <person name="Martin F.M."/>
        </authorList>
    </citation>
    <scope>NUCLEOTIDE SEQUENCE</scope>
    <source>
        <strain evidence="6">BED1</strain>
    </source>
</reference>
<reference evidence="6" key="2">
    <citation type="journal article" date="2020" name="Nat. Commun.">
        <title>Large-scale genome sequencing of mycorrhizal fungi provides insights into the early evolution of symbiotic traits.</title>
        <authorList>
            <person name="Miyauchi S."/>
            <person name="Kiss E."/>
            <person name="Kuo A."/>
            <person name="Drula E."/>
            <person name="Kohler A."/>
            <person name="Sanchez-Garcia M."/>
            <person name="Morin E."/>
            <person name="Andreopoulos B."/>
            <person name="Barry K.W."/>
            <person name="Bonito G."/>
            <person name="Buee M."/>
            <person name="Carver A."/>
            <person name="Chen C."/>
            <person name="Cichocki N."/>
            <person name="Clum A."/>
            <person name="Culley D."/>
            <person name="Crous P.W."/>
            <person name="Fauchery L."/>
            <person name="Girlanda M."/>
            <person name="Hayes R.D."/>
            <person name="Keri Z."/>
            <person name="LaButti K."/>
            <person name="Lipzen A."/>
            <person name="Lombard V."/>
            <person name="Magnuson J."/>
            <person name="Maillard F."/>
            <person name="Murat C."/>
            <person name="Nolan M."/>
            <person name="Ohm R.A."/>
            <person name="Pangilinan J."/>
            <person name="Pereira M.F."/>
            <person name="Perotto S."/>
            <person name="Peter M."/>
            <person name="Pfister S."/>
            <person name="Riley R."/>
            <person name="Sitrit Y."/>
            <person name="Stielow J.B."/>
            <person name="Szollosi G."/>
            <person name="Zifcakova L."/>
            <person name="Stursova M."/>
            <person name="Spatafora J.W."/>
            <person name="Tedersoo L."/>
            <person name="Vaario L.M."/>
            <person name="Yamada A."/>
            <person name="Yan M."/>
            <person name="Wang P."/>
            <person name="Xu J."/>
            <person name="Bruns T."/>
            <person name="Baldrian P."/>
            <person name="Vilgalys R."/>
            <person name="Dunand C."/>
            <person name="Henrissat B."/>
            <person name="Grigoriev I.V."/>
            <person name="Hibbett D."/>
            <person name="Nagy L.G."/>
            <person name="Martin F.M."/>
        </authorList>
    </citation>
    <scope>NUCLEOTIDE SEQUENCE</scope>
    <source>
        <strain evidence="6">BED1</strain>
    </source>
</reference>
<feature type="transmembrane region" description="Helical" evidence="5">
    <location>
        <begin position="124"/>
        <end position="145"/>
    </location>
</feature>
<feature type="transmembrane region" description="Helical" evidence="5">
    <location>
        <begin position="59"/>
        <end position="77"/>
    </location>
</feature>
<evidence type="ECO:0000256" key="1">
    <source>
        <dbReference type="ARBA" id="ARBA00004141"/>
    </source>
</evidence>
<accession>A0AAD4C1H1</accession>
<feature type="transmembrane region" description="Helical" evidence="5">
    <location>
        <begin position="330"/>
        <end position="350"/>
    </location>
</feature>
<dbReference type="Proteomes" id="UP001194468">
    <property type="component" value="Unassembled WGS sequence"/>
</dbReference>
<dbReference type="SUPFAM" id="SSF103481">
    <property type="entry name" value="Multidrug resistance efflux transporter EmrE"/>
    <property type="match status" value="1"/>
</dbReference>
<feature type="transmembrane region" description="Helical" evidence="5">
    <location>
        <begin position="230"/>
        <end position="254"/>
    </location>
</feature>
<keyword evidence="3 5" id="KW-1133">Transmembrane helix</keyword>
<protein>
    <recommendedName>
        <fullName evidence="8">EamA domain-containing protein</fullName>
    </recommendedName>
</protein>
<feature type="transmembrane region" description="Helical" evidence="5">
    <location>
        <begin position="266"/>
        <end position="290"/>
    </location>
</feature>
<evidence type="ECO:0000256" key="3">
    <source>
        <dbReference type="ARBA" id="ARBA00022989"/>
    </source>
</evidence>
<dbReference type="InterPro" id="IPR037185">
    <property type="entry name" value="EmrE-like"/>
</dbReference>
<evidence type="ECO:0000256" key="5">
    <source>
        <dbReference type="SAM" id="Phobius"/>
    </source>
</evidence>
<proteinExistence type="predicted"/>
<gene>
    <name evidence="6" type="ORF">L210DRAFT_3393117</name>
</gene>